<dbReference type="InterPro" id="IPR045165">
    <property type="entry name" value="Nitrobindin"/>
</dbReference>
<dbReference type="SUPFAM" id="SSF50814">
    <property type="entry name" value="Lipocalins"/>
    <property type="match status" value="1"/>
</dbReference>
<dbReference type="PANTHER" id="PTHR15854:SF4">
    <property type="entry name" value="PEROXYNITRITE ISOMERASE THAP4"/>
    <property type="match status" value="1"/>
</dbReference>
<keyword evidence="4" id="KW-1185">Reference proteome</keyword>
<dbReference type="OrthoDB" id="58529at2759"/>
<dbReference type="InterPro" id="IPR012674">
    <property type="entry name" value="Calycin"/>
</dbReference>
<evidence type="ECO:0000313" key="4">
    <source>
        <dbReference type="Proteomes" id="UP000009022"/>
    </source>
</evidence>
<dbReference type="InParanoid" id="B3RIY9"/>
<dbReference type="CDD" id="cd07828">
    <property type="entry name" value="lipocalin_heme-bd-THAP4-like"/>
    <property type="match status" value="1"/>
</dbReference>
<gene>
    <name evidence="3" type="ORF">TRIADDRAFT_51419</name>
</gene>
<protein>
    <recommendedName>
        <fullName evidence="2">THAP4-like heme-binding domain-containing protein</fullName>
    </recommendedName>
</protein>
<evidence type="ECO:0000256" key="1">
    <source>
        <dbReference type="ARBA" id="ARBA00036993"/>
    </source>
</evidence>
<accession>B3RIY9</accession>
<dbReference type="AlphaFoldDB" id="B3RIY9"/>
<dbReference type="OMA" id="YPYEESH"/>
<evidence type="ECO:0000259" key="2">
    <source>
        <dbReference type="Pfam" id="PF08768"/>
    </source>
</evidence>
<dbReference type="HOGENOM" id="CLU_085483_1_1_1"/>
<dbReference type="RefSeq" id="XP_002108475.1">
    <property type="nucleotide sequence ID" value="XM_002108439.1"/>
</dbReference>
<reference evidence="3 4" key="1">
    <citation type="journal article" date="2008" name="Nature">
        <title>The Trichoplax genome and the nature of placozoans.</title>
        <authorList>
            <person name="Srivastava M."/>
            <person name="Begovic E."/>
            <person name="Chapman J."/>
            <person name="Putnam N.H."/>
            <person name="Hellsten U."/>
            <person name="Kawashima T."/>
            <person name="Kuo A."/>
            <person name="Mitros T."/>
            <person name="Salamov A."/>
            <person name="Carpenter M.L."/>
            <person name="Signorovitch A.Y."/>
            <person name="Moreno M.A."/>
            <person name="Kamm K."/>
            <person name="Grimwood J."/>
            <person name="Schmutz J."/>
            <person name="Shapiro H."/>
            <person name="Grigoriev I.V."/>
            <person name="Buss L.W."/>
            <person name="Schierwater B."/>
            <person name="Dellaporta S.L."/>
            <person name="Rokhsar D.S."/>
        </authorList>
    </citation>
    <scope>NUCLEOTIDE SEQUENCE [LARGE SCALE GENOMIC DNA]</scope>
    <source>
        <strain evidence="3 4">Grell-BS-1999</strain>
    </source>
</reference>
<organism evidence="3 4">
    <name type="scientific">Trichoplax adhaerens</name>
    <name type="common">Trichoplax reptans</name>
    <dbReference type="NCBI Taxonomy" id="10228"/>
    <lineage>
        <taxon>Eukaryota</taxon>
        <taxon>Metazoa</taxon>
        <taxon>Placozoa</taxon>
        <taxon>Uniplacotomia</taxon>
        <taxon>Trichoplacea</taxon>
        <taxon>Trichoplacidae</taxon>
        <taxon>Trichoplax</taxon>
    </lineage>
</organism>
<dbReference type="STRING" id="10228.B3RIY9"/>
<proteinExistence type="predicted"/>
<dbReference type="PhylomeDB" id="B3RIY9"/>
<dbReference type="EMBL" id="DS985241">
    <property type="protein sequence ID" value="EDV29273.1"/>
    <property type="molecule type" value="Genomic_DNA"/>
</dbReference>
<dbReference type="KEGG" id="tad:TRIADDRAFT_51419"/>
<dbReference type="CTD" id="6748891"/>
<dbReference type="GeneID" id="6748891"/>
<sequence>MRFHALSTAITSGRFSRKFLQALLFSSQSNMADKCHLHESLQDVSWLLGTWSGQGDGIYPNIKSFSYKEEIKFSHVGQPNLQFQSSSWHLTNNTPMHFESGFWFFDRNHVKAAIAHNLGVCDIMEGEMTNNQITVTTTDITRKSDSKPPKVTKVQKIYKLLEDGDLEYIMLMETEQYPLQEHLRSRFKKQ</sequence>
<feature type="domain" description="THAP4-like heme-binding" evidence="2">
    <location>
        <begin position="41"/>
        <end position="189"/>
    </location>
</feature>
<dbReference type="eggNOG" id="KOG3371">
    <property type="taxonomic scope" value="Eukaryota"/>
</dbReference>
<comment type="catalytic activity">
    <reaction evidence="1">
        <text>peroxynitrite = nitrate</text>
        <dbReference type="Rhea" id="RHEA:63116"/>
        <dbReference type="ChEBI" id="CHEBI:17632"/>
        <dbReference type="ChEBI" id="CHEBI:25941"/>
    </reaction>
    <physiologicalReaction direction="left-to-right" evidence="1">
        <dbReference type="Rhea" id="RHEA:63117"/>
    </physiologicalReaction>
</comment>
<evidence type="ECO:0000313" key="3">
    <source>
        <dbReference type="EMBL" id="EDV29273.1"/>
    </source>
</evidence>
<dbReference type="Proteomes" id="UP000009022">
    <property type="component" value="Unassembled WGS sequence"/>
</dbReference>
<dbReference type="Pfam" id="PF08768">
    <property type="entry name" value="THAP4_heme-bd"/>
    <property type="match status" value="1"/>
</dbReference>
<dbReference type="Gene3D" id="2.40.128.20">
    <property type="match status" value="1"/>
</dbReference>
<dbReference type="InterPro" id="IPR014878">
    <property type="entry name" value="THAP4-like_heme-bd"/>
</dbReference>
<name>B3RIY9_TRIAD</name>
<dbReference type="PANTHER" id="PTHR15854">
    <property type="entry name" value="THAP4 PROTEIN"/>
    <property type="match status" value="1"/>
</dbReference>